<evidence type="ECO:0000313" key="2">
    <source>
        <dbReference type="Proteomes" id="UP000033867"/>
    </source>
</evidence>
<proteinExistence type="predicted"/>
<sequence>MPELTVREWFQEKHAESFPELRLLTEKDLQPDSLWNRIFGRRKVVEVSILLASSQGYSHQAKKYPYQVNGNGPEIIESLAAPSIRQSVKVFLAKR</sequence>
<reference evidence="1 2" key="1">
    <citation type="journal article" date="2015" name="Nature">
        <title>rRNA introns, odd ribosomes, and small enigmatic genomes across a large radiation of phyla.</title>
        <authorList>
            <person name="Brown C.T."/>
            <person name="Hug L.A."/>
            <person name="Thomas B.C."/>
            <person name="Sharon I."/>
            <person name="Castelle C.J."/>
            <person name="Singh A."/>
            <person name="Wilkins M.J."/>
            <person name="Williams K.H."/>
            <person name="Banfield J.F."/>
        </authorList>
    </citation>
    <scope>NUCLEOTIDE SEQUENCE [LARGE SCALE GENOMIC DNA]</scope>
</reference>
<organism evidence="1 2">
    <name type="scientific">Candidatus Magasanikbacteria bacterium GW2011_GWE2_42_7</name>
    <dbReference type="NCBI Taxonomy" id="1619052"/>
    <lineage>
        <taxon>Bacteria</taxon>
        <taxon>Candidatus Magasanikiibacteriota</taxon>
    </lineage>
</organism>
<dbReference type="EMBL" id="LCEK01000024">
    <property type="protein sequence ID" value="KKS71597.1"/>
    <property type="molecule type" value="Genomic_DNA"/>
</dbReference>
<dbReference type="Proteomes" id="UP000033867">
    <property type="component" value="Unassembled WGS sequence"/>
</dbReference>
<gene>
    <name evidence="1" type="ORF">UV42_C0024G0020</name>
</gene>
<accession>A0A0G1BE93</accession>
<evidence type="ECO:0000313" key="1">
    <source>
        <dbReference type="EMBL" id="KKS71597.1"/>
    </source>
</evidence>
<dbReference type="AlphaFoldDB" id="A0A0G1BE93"/>
<protein>
    <submittedName>
        <fullName evidence="1">Uncharacterized protein</fullName>
    </submittedName>
</protein>
<name>A0A0G1BE93_9BACT</name>
<comment type="caution">
    <text evidence="1">The sequence shown here is derived from an EMBL/GenBank/DDBJ whole genome shotgun (WGS) entry which is preliminary data.</text>
</comment>